<gene>
    <name evidence="4" type="ORF">LSALG_LOCUS14510</name>
</gene>
<dbReference type="Pfam" id="PF04107">
    <property type="entry name" value="GCS2"/>
    <property type="match status" value="1"/>
</dbReference>
<dbReference type="PANTHER" id="PTHR34378">
    <property type="entry name" value="GLUTAMATE--CYSTEINE LIGASE, CHLOROPLASTIC"/>
    <property type="match status" value="1"/>
</dbReference>
<name>A0AA35YIB3_LACSI</name>
<evidence type="ECO:0000256" key="3">
    <source>
        <dbReference type="ARBA" id="ARBA00022840"/>
    </source>
</evidence>
<evidence type="ECO:0000256" key="2">
    <source>
        <dbReference type="ARBA" id="ARBA00022741"/>
    </source>
</evidence>
<dbReference type="GO" id="GO:0006750">
    <property type="term" value="P:glutathione biosynthetic process"/>
    <property type="evidence" value="ECO:0007669"/>
    <property type="project" value="InterPro"/>
</dbReference>
<dbReference type="Gene3D" id="3.30.590.20">
    <property type="match status" value="1"/>
</dbReference>
<reference evidence="4" key="1">
    <citation type="submission" date="2023-04" db="EMBL/GenBank/DDBJ databases">
        <authorList>
            <person name="Vijverberg K."/>
            <person name="Xiong W."/>
            <person name="Schranz E."/>
        </authorList>
    </citation>
    <scope>NUCLEOTIDE SEQUENCE</scope>
</reference>
<organism evidence="4 5">
    <name type="scientific">Lactuca saligna</name>
    <name type="common">Willowleaf lettuce</name>
    <dbReference type="NCBI Taxonomy" id="75948"/>
    <lineage>
        <taxon>Eukaryota</taxon>
        <taxon>Viridiplantae</taxon>
        <taxon>Streptophyta</taxon>
        <taxon>Embryophyta</taxon>
        <taxon>Tracheophyta</taxon>
        <taxon>Spermatophyta</taxon>
        <taxon>Magnoliopsida</taxon>
        <taxon>eudicotyledons</taxon>
        <taxon>Gunneridae</taxon>
        <taxon>Pentapetalae</taxon>
        <taxon>asterids</taxon>
        <taxon>campanulids</taxon>
        <taxon>Asterales</taxon>
        <taxon>Asteraceae</taxon>
        <taxon>Cichorioideae</taxon>
        <taxon>Cichorieae</taxon>
        <taxon>Lactucinae</taxon>
        <taxon>Lactuca</taxon>
    </lineage>
</organism>
<protein>
    <submittedName>
        <fullName evidence="4">Uncharacterized protein</fullName>
    </submittedName>
</protein>
<dbReference type="InterPro" id="IPR006336">
    <property type="entry name" value="GCS2"/>
</dbReference>
<keyword evidence="1" id="KW-0436">Ligase</keyword>
<evidence type="ECO:0000313" key="4">
    <source>
        <dbReference type="EMBL" id="CAI9274428.1"/>
    </source>
</evidence>
<dbReference type="EMBL" id="OX465079">
    <property type="protein sequence ID" value="CAI9274428.1"/>
    <property type="molecule type" value="Genomic_DNA"/>
</dbReference>
<dbReference type="GO" id="GO:0005524">
    <property type="term" value="F:ATP binding"/>
    <property type="evidence" value="ECO:0007669"/>
    <property type="project" value="UniProtKB-KW"/>
</dbReference>
<dbReference type="GO" id="GO:0004357">
    <property type="term" value="F:glutamate-cysteine ligase activity"/>
    <property type="evidence" value="ECO:0007669"/>
    <property type="project" value="InterPro"/>
</dbReference>
<sequence length="205" mass="23667">MPRYLNTRCFRDVFVDCASHPTAYLLFLHRILLFPSSIAVQFSPGYFLRYLSVFDDHQRKGKYGKVAIKVELDPYNWGVPNTTQWLNDVLAPGGRIDELGINLGNMDFEMVTVSKDDTIDVDGVGDKKSMEDKKLRKHTMCSKKCILEIWGRYEILRNYMPKVCSLGHDMMFWTCTVQVNLEFSSEANMIRKFPAGLALQHVTRQ</sequence>
<dbReference type="InterPro" id="IPR035434">
    <property type="entry name" value="GCL_bact_plant"/>
</dbReference>
<keyword evidence="2" id="KW-0547">Nucleotide-binding</keyword>
<keyword evidence="5" id="KW-1185">Reference proteome</keyword>
<dbReference type="AlphaFoldDB" id="A0AA35YIB3"/>
<proteinExistence type="predicted"/>
<keyword evidence="3" id="KW-0067">ATP-binding</keyword>
<evidence type="ECO:0000256" key="1">
    <source>
        <dbReference type="ARBA" id="ARBA00022598"/>
    </source>
</evidence>
<accession>A0AA35YIB3</accession>
<dbReference type="Proteomes" id="UP001177003">
    <property type="component" value="Chromosome 3"/>
</dbReference>
<dbReference type="PANTHER" id="PTHR34378:SF1">
    <property type="entry name" value="GLUTAMATE--CYSTEINE LIGASE, CHLOROPLASTIC"/>
    <property type="match status" value="1"/>
</dbReference>
<evidence type="ECO:0000313" key="5">
    <source>
        <dbReference type="Proteomes" id="UP001177003"/>
    </source>
</evidence>